<dbReference type="PANTHER" id="PTHR11006">
    <property type="entry name" value="PROTEIN ARGININE N-METHYLTRANSFERASE"/>
    <property type="match status" value="1"/>
</dbReference>
<keyword evidence="7 13" id="KW-0949">S-adenosyl-L-methionine</keyword>
<dbReference type="Pfam" id="PF06325">
    <property type="entry name" value="PrmA"/>
    <property type="match status" value="1"/>
</dbReference>
<keyword evidence="9" id="KW-0805">Transcription regulation</keyword>
<gene>
    <name evidence="15" type="ORF">BB561_004027</name>
</gene>
<dbReference type="GO" id="GO:0070611">
    <property type="term" value="F:histone H3R2 methyltransferase activity"/>
    <property type="evidence" value="ECO:0007669"/>
    <property type="project" value="TreeGrafter"/>
</dbReference>
<keyword evidence="16" id="KW-1185">Reference proteome</keyword>
<dbReference type="Pfam" id="PF22528">
    <property type="entry name" value="PRMT_C"/>
    <property type="match status" value="2"/>
</dbReference>
<organism evidence="15 16">
    <name type="scientific">Smittium simulii</name>
    <dbReference type="NCBI Taxonomy" id="133385"/>
    <lineage>
        <taxon>Eukaryota</taxon>
        <taxon>Fungi</taxon>
        <taxon>Fungi incertae sedis</taxon>
        <taxon>Zoopagomycota</taxon>
        <taxon>Kickxellomycotina</taxon>
        <taxon>Harpellomycetes</taxon>
        <taxon>Harpellales</taxon>
        <taxon>Legeriomycetaceae</taxon>
        <taxon>Smittium</taxon>
    </lineage>
</organism>
<evidence type="ECO:0000256" key="5">
    <source>
        <dbReference type="ARBA" id="ARBA00022603"/>
    </source>
</evidence>
<evidence type="ECO:0000256" key="3">
    <source>
        <dbReference type="ARBA" id="ARBA00011925"/>
    </source>
</evidence>
<evidence type="ECO:0000256" key="8">
    <source>
        <dbReference type="ARBA" id="ARBA00022853"/>
    </source>
</evidence>
<dbReference type="GO" id="GO:0005737">
    <property type="term" value="C:cytoplasm"/>
    <property type="evidence" value="ECO:0007669"/>
    <property type="project" value="UniProtKB-SubCell"/>
</dbReference>
<comment type="subcellular location">
    <subcellularLocation>
        <location evidence="2">Cytoplasm</location>
    </subcellularLocation>
    <subcellularLocation>
        <location evidence="1">Nucleus</location>
    </subcellularLocation>
</comment>
<accession>A0A2T9YIF8</accession>
<dbReference type="Proteomes" id="UP000245383">
    <property type="component" value="Unassembled WGS sequence"/>
</dbReference>
<dbReference type="OrthoDB" id="7848332at2759"/>
<evidence type="ECO:0000256" key="11">
    <source>
        <dbReference type="ARBA" id="ARBA00023242"/>
    </source>
</evidence>
<reference evidence="15 16" key="1">
    <citation type="journal article" date="2018" name="MBio">
        <title>Comparative Genomics Reveals the Core Gene Toolbox for the Fungus-Insect Symbiosis.</title>
        <authorList>
            <person name="Wang Y."/>
            <person name="Stata M."/>
            <person name="Wang W."/>
            <person name="Stajich J.E."/>
            <person name="White M.M."/>
            <person name="Moncalvo J.M."/>
        </authorList>
    </citation>
    <scope>NUCLEOTIDE SEQUENCE [LARGE SCALE GENOMIC DNA]</scope>
    <source>
        <strain evidence="15 16">SWE-8-4</strain>
    </source>
</reference>
<dbReference type="GO" id="GO:0032259">
    <property type="term" value="P:methylation"/>
    <property type="evidence" value="ECO:0007669"/>
    <property type="project" value="UniProtKB-KW"/>
</dbReference>
<dbReference type="AlphaFoldDB" id="A0A2T9YIF8"/>
<feature type="domain" description="Protein arginine N-methyltransferase" evidence="14">
    <location>
        <begin position="312"/>
        <end position="368"/>
    </location>
</feature>
<evidence type="ECO:0000256" key="6">
    <source>
        <dbReference type="ARBA" id="ARBA00022679"/>
    </source>
</evidence>
<evidence type="ECO:0000256" key="10">
    <source>
        <dbReference type="ARBA" id="ARBA00023163"/>
    </source>
</evidence>
<evidence type="ECO:0000256" key="7">
    <source>
        <dbReference type="ARBA" id="ARBA00022691"/>
    </source>
</evidence>
<keyword evidence="6 13" id="KW-0808">Transferase</keyword>
<keyword evidence="8" id="KW-0156">Chromatin regulator</keyword>
<evidence type="ECO:0000256" key="4">
    <source>
        <dbReference type="ARBA" id="ARBA00022490"/>
    </source>
</evidence>
<comment type="caution">
    <text evidence="15">The sequence shown here is derived from an EMBL/GenBank/DDBJ whole genome shotgun (WGS) entry which is preliminary data.</text>
</comment>
<evidence type="ECO:0000256" key="1">
    <source>
        <dbReference type="ARBA" id="ARBA00004123"/>
    </source>
</evidence>
<protein>
    <recommendedName>
        <fullName evidence="3">type I protein arginine methyltransferase</fullName>
        <ecNumber evidence="3">2.1.1.319</ecNumber>
    </recommendedName>
</protein>
<evidence type="ECO:0000256" key="13">
    <source>
        <dbReference type="PROSITE-ProRule" id="PRU01015"/>
    </source>
</evidence>
<dbReference type="EC" id="2.1.1.319" evidence="3"/>
<dbReference type="GO" id="GO:0005634">
    <property type="term" value="C:nucleus"/>
    <property type="evidence" value="ECO:0007669"/>
    <property type="project" value="UniProtKB-SubCell"/>
</dbReference>
<evidence type="ECO:0000256" key="9">
    <source>
        <dbReference type="ARBA" id="ARBA00023015"/>
    </source>
</evidence>
<keyword evidence="4" id="KW-0963">Cytoplasm</keyword>
<dbReference type="STRING" id="133385.A0A2T9YIF8"/>
<evidence type="ECO:0000313" key="15">
    <source>
        <dbReference type="EMBL" id="PVU92113.1"/>
    </source>
</evidence>
<dbReference type="PROSITE" id="PS51678">
    <property type="entry name" value="SAM_MT_PRMT"/>
    <property type="match status" value="1"/>
</dbReference>
<keyword evidence="5 13" id="KW-0489">Methyltransferase</keyword>
<dbReference type="EMBL" id="MBFR01000173">
    <property type="protein sequence ID" value="PVU92113.1"/>
    <property type="molecule type" value="Genomic_DNA"/>
</dbReference>
<dbReference type="SUPFAM" id="SSF53335">
    <property type="entry name" value="S-adenosyl-L-methionine-dependent methyltransferases"/>
    <property type="match status" value="1"/>
</dbReference>
<dbReference type="Gene3D" id="3.40.50.150">
    <property type="entry name" value="Vaccinia Virus protein VP39"/>
    <property type="match status" value="1"/>
</dbReference>
<proteinExistence type="predicted"/>
<dbReference type="InterPro" id="IPR025799">
    <property type="entry name" value="Arg_MeTrfase"/>
</dbReference>
<feature type="domain" description="Protein arginine N-methyltransferase" evidence="14">
    <location>
        <begin position="169"/>
        <end position="279"/>
    </location>
</feature>
<keyword evidence="10" id="KW-0804">Transcription</keyword>
<name>A0A2T9YIF8_9FUNG</name>
<sequence>MDIDANDNSSTNDPTYFSYYAHLQHQQNMLQDFVRTSTYKSAITQLSTYSISGKLVMDVGAGSGILSFFAVQNGATKVYAIEASNMAAKMQLFLDFAKNNPTSKNAFLADKIQIIKAKVEEINDFIPQVDTIISEPIGVLLLHERMLESYIYARDKYLKPNGTMCPSMGTICLAPVTDSYLWAETMTKARFWQQNDYYDIDLSPLAEEATKEYFTSPVVGCFNPNSIMCNEKSVTRHNVDFYTIKLKDMLTIEIPVEWEIKYTGIIHAIGGWFDCEFNLPAARRDEISSNNPQTDLKNQDKFGFNNNLSCLPITLSTSPAHTPTHWQQVRFLLPEPTAVNYGQKIFGLVTLTANEHRSYDIKFDYSISNGLSKAFDFPSTNSSTFIDSPPKKSALWYLNEQVYNYSYNSDMALDSKPESLGLYS</sequence>
<dbReference type="CDD" id="cd02440">
    <property type="entry name" value="AdoMet_MTases"/>
    <property type="match status" value="1"/>
</dbReference>
<evidence type="ECO:0000313" key="16">
    <source>
        <dbReference type="Proteomes" id="UP000245383"/>
    </source>
</evidence>
<comment type="catalytic activity">
    <reaction evidence="12">
        <text>L-arginyl-[protein] + 2 S-adenosyl-L-methionine = N(omega),N(omega)-dimethyl-L-arginyl-[protein] + 2 S-adenosyl-L-homocysteine + 2 H(+)</text>
        <dbReference type="Rhea" id="RHEA:48096"/>
        <dbReference type="Rhea" id="RHEA-COMP:10532"/>
        <dbReference type="Rhea" id="RHEA-COMP:11991"/>
        <dbReference type="ChEBI" id="CHEBI:15378"/>
        <dbReference type="ChEBI" id="CHEBI:29965"/>
        <dbReference type="ChEBI" id="CHEBI:57856"/>
        <dbReference type="ChEBI" id="CHEBI:59789"/>
        <dbReference type="ChEBI" id="CHEBI:61897"/>
        <dbReference type="EC" id="2.1.1.319"/>
    </reaction>
</comment>
<dbReference type="Gene3D" id="2.70.160.11">
    <property type="entry name" value="Hnrnp arginine n-methyltransferase1"/>
    <property type="match status" value="1"/>
</dbReference>
<keyword evidence="11" id="KW-0539">Nucleus</keyword>
<dbReference type="PANTHER" id="PTHR11006:SF10">
    <property type="entry name" value="HISTONE-ARGININE METHYLTRANSFERASE CARMER-RELATED"/>
    <property type="match status" value="1"/>
</dbReference>
<evidence type="ECO:0000256" key="2">
    <source>
        <dbReference type="ARBA" id="ARBA00004496"/>
    </source>
</evidence>
<dbReference type="GO" id="GO:0035242">
    <property type="term" value="F:protein-arginine omega-N asymmetric methyltransferase activity"/>
    <property type="evidence" value="ECO:0007669"/>
    <property type="project" value="UniProtKB-EC"/>
</dbReference>
<evidence type="ECO:0000259" key="14">
    <source>
        <dbReference type="Pfam" id="PF22528"/>
    </source>
</evidence>
<evidence type="ECO:0000256" key="12">
    <source>
        <dbReference type="ARBA" id="ARBA00049086"/>
    </source>
</evidence>
<dbReference type="InterPro" id="IPR055135">
    <property type="entry name" value="PRMT_dom"/>
</dbReference>
<dbReference type="InterPro" id="IPR029063">
    <property type="entry name" value="SAM-dependent_MTases_sf"/>
</dbReference>